<evidence type="ECO:0000256" key="1">
    <source>
        <dbReference type="SAM" id="MobiDB-lite"/>
    </source>
</evidence>
<dbReference type="VEuPathDB" id="VectorBase:ADIR010045"/>
<organism evidence="2 3">
    <name type="scientific">Anopheles dirus</name>
    <dbReference type="NCBI Taxonomy" id="7168"/>
    <lineage>
        <taxon>Eukaryota</taxon>
        <taxon>Metazoa</taxon>
        <taxon>Ecdysozoa</taxon>
        <taxon>Arthropoda</taxon>
        <taxon>Hexapoda</taxon>
        <taxon>Insecta</taxon>
        <taxon>Pterygota</taxon>
        <taxon>Neoptera</taxon>
        <taxon>Endopterygota</taxon>
        <taxon>Diptera</taxon>
        <taxon>Nematocera</taxon>
        <taxon>Culicoidea</taxon>
        <taxon>Culicidae</taxon>
        <taxon>Anophelinae</taxon>
        <taxon>Anopheles</taxon>
    </lineage>
</organism>
<reference evidence="3" key="1">
    <citation type="submission" date="2013-03" db="EMBL/GenBank/DDBJ databases">
        <title>The Genome Sequence of Anopheles dirus WRAIR2.</title>
        <authorList>
            <consortium name="The Broad Institute Genomics Platform"/>
            <person name="Neafsey D.E."/>
            <person name="Walton C."/>
            <person name="Walker B."/>
            <person name="Young S.K."/>
            <person name="Zeng Q."/>
            <person name="Gargeya S."/>
            <person name="Fitzgerald M."/>
            <person name="Haas B."/>
            <person name="Abouelleil A."/>
            <person name="Allen A.W."/>
            <person name="Alvarado L."/>
            <person name="Arachchi H.M."/>
            <person name="Berlin A.M."/>
            <person name="Chapman S.B."/>
            <person name="Gainer-Dewar J."/>
            <person name="Goldberg J."/>
            <person name="Griggs A."/>
            <person name="Gujja S."/>
            <person name="Hansen M."/>
            <person name="Howarth C."/>
            <person name="Imamovic A."/>
            <person name="Ireland A."/>
            <person name="Larimer J."/>
            <person name="McCowan C."/>
            <person name="Murphy C."/>
            <person name="Pearson M."/>
            <person name="Poon T.W."/>
            <person name="Priest M."/>
            <person name="Roberts A."/>
            <person name="Saif S."/>
            <person name="Shea T."/>
            <person name="Sisk P."/>
            <person name="Sykes S."/>
            <person name="Wortman J."/>
            <person name="Nusbaum C."/>
            <person name="Birren B."/>
        </authorList>
    </citation>
    <scope>NUCLEOTIDE SEQUENCE [LARGE SCALE GENOMIC DNA]</scope>
    <source>
        <strain evidence="3">WRAIR2</strain>
    </source>
</reference>
<evidence type="ECO:0000313" key="3">
    <source>
        <dbReference type="Proteomes" id="UP000075884"/>
    </source>
</evidence>
<feature type="compositionally biased region" description="Polar residues" evidence="1">
    <location>
        <begin position="220"/>
        <end position="230"/>
    </location>
</feature>
<dbReference type="Proteomes" id="UP000075884">
    <property type="component" value="Unassembled WGS sequence"/>
</dbReference>
<protein>
    <submittedName>
        <fullName evidence="2">Uncharacterized protein</fullName>
    </submittedName>
</protein>
<feature type="compositionally biased region" description="Low complexity" evidence="1">
    <location>
        <begin position="116"/>
        <end position="125"/>
    </location>
</feature>
<feature type="compositionally biased region" description="Low complexity" evidence="1">
    <location>
        <begin position="44"/>
        <end position="58"/>
    </location>
</feature>
<name>A0A182NQW0_9DIPT</name>
<accession>A0A182NQW0</accession>
<dbReference type="EnsemblMetazoa" id="ADIR010045-RA">
    <property type="protein sequence ID" value="ADIR010045-PA"/>
    <property type="gene ID" value="ADIR010045"/>
</dbReference>
<reference evidence="2" key="2">
    <citation type="submission" date="2020-05" db="UniProtKB">
        <authorList>
            <consortium name="EnsemblMetazoa"/>
        </authorList>
    </citation>
    <scope>IDENTIFICATION</scope>
    <source>
        <strain evidence="2">WRAIR2</strain>
    </source>
</reference>
<feature type="compositionally biased region" description="Low complexity" evidence="1">
    <location>
        <begin position="74"/>
        <end position="100"/>
    </location>
</feature>
<proteinExistence type="predicted"/>
<keyword evidence="3" id="KW-1185">Reference proteome</keyword>
<dbReference type="AlphaFoldDB" id="A0A182NQW0"/>
<feature type="compositionally biased region" description="Low complexity" evidence="1">
    <location>
        <begin position="199"/>
        <end position="210"/>
    </location>
</feature>
<sequence length="274" mass="28651">MSFWYFYSSPPPPWFPLQRATLAEKEVNSLKEKLSTTDRGVTTNNNNNNSSSNNNNNNDGNDMDVTAPPPPPSLSASTLPTSLPLATSTCPATPPTSSSPMLVADQNGLTPPSPSTTPFSDPGGPLDSPSEKRHAGSRSPGARTPDIDASGKVATHTINNNCIASSNNNSALRSPTRSPSEKMDCDGGDKATKEGDELSSSSSSSSSSRSAECHKGASEKLTSASETNCSSGGGGDAPESQPNKDQPMVDSRTRSLTEELSAKDREVSAICHEY</sequence>
<evidence type="ECO:0000313" key="2">
    <source>
        <dbReference type="EnsemblMetazoa" id="ADIR010045-PA"/>
    </source>
</evidence>
<feature type="region of interest" description="Disordered" evidence="1">
    <location>
        <begin position="28"/>
        <end position="274"/>
    </location>
</feature>
<feature type="compositionally biased region" description="Basic and acidic residues" evidence="1">
    <location>
        <begin position="251"/>
        <end position="274"/>
    </location>
</feature>
<feature type="compositionally biased region" description="Basic and acidic residues" evidence="1">
    <location>
        <begin position="179"/>
        <end position="196"/>
    </location>
</feature>
<feature type="compositionally biased region" description="Low complexity" evidence="1">
    <location>
        <begin position="158"/>
        <end position="171"/>
    </location>
</feature>